<evidence type="ECO:0000313" key="1">
    <source>
        <dbReference type="EMBL" id="SEL66951.1"/>
    </source>
</evidence>
<dbReference type="SUPFAM" id="SSF56281">
    <property type="entry name" value="Metallo-hydrolase/oxidoreductase"/>
    <property type="match status" value="1"/>
</dbReference>
<name>A0A1H7S2V4_9GAMM</name>
<dbReference type="RefSeq" id="WP_074870211.1">
    <property type="nucleotide sequence ID" value="NZ_FOAS01000017.1"/>
</dbReference>
<evidence type="ECO:0000313" key="2">
    <source>
        <dbReference type="Proteomes" id="UP000185766"/>
    </source>
</evidence>
<dbReference type="STRING" id="1429083.GCA_001885685_00180"/>
<keyword evidence="2" id="KW-1185">Reference proteome</keyword>
<gene>
    <name evidence="1" type="ORF">SAMN05216214_11712</name>
</gene>
<evidence type="ECO:0008006" key="3">
    <source>
        <dbReference type="Google" id="ProtNLM"/>
    </source>
</evidence>
<dbReference type="PANTHER" id="PTHR33835:SF1">
    <property type="entry name" value="METALLO-BETA-LACTAMASE DOMAIN-CONTAINING PROTEIN"/>
    <property type="match status" value="1"/>
</dbReference>
<dbReference type="Gene3D" id="3.60.15.10">
    <property type="entry name" value="Ribonuclease Z/Hydroxyacylglutathione hydrolase-like"/>
    <property type="match status" value="1"/>
</dbReference>
<dbReference type="AlphaFoldDB" id="A0A1H7S2V4"/>
<dbReference type="Pfam" id="PF14234">
    <property type="entry name" value="DUF4336"/>
    <property type="match status" value="1"/>
</dbReference>
<organism evidence="1 2">
    <name type="scientific">Atopomonas hussainii</name>
    <dbReference type="NCBI Taxonomy" id="1429083"/>
    <lineage>
        <taxon>Bacteria</taxon>
        <taxon>Pseudomonadati</taxon>
        <taxon>Pseudomonadota</taxon>
        <taxon>Gammaproteobacteria</taxon>
        <taxon>Pseudomonadales</taxon>
        <taxon>Pseudomonadaceae</taxon>
        <taxon>Atopomonas</taxon>
    </lineage>
</organism>
<proteinExistence type="predicted"/>
<dbReference type="InterPro" id="IPR025638">
    <property type="entry name" value="DUF4336"/>
</dbReference>
<accession>A0A1H7S2V4</accession>
<dbReference type="Proteomes" id="UP000185766">
    <property type="component" value="Unassembled WGS sequence"/>
</dbReference>
<dbReference type="EMBL" id="FOAS01000017">
    <property type="protein sequence ID" value="SEL66951.1"/>
    <property type="molecule type" value="Genomic_DNA"/>
</dbReference>
<dbReference type="InterPro" id="IPR036866">
    <property type="entry name" value="RibonucZ/Hydroxyglut_hydro"/>
</dbReference>
<sequence>MSGLVAVADGLWIAAAPTRFLCFEVGTRMTLVRLADGRLWLHSPIPMDAALLAEIRALGDVAFIVCPNDFHHLYAQAAVEAFPNAQLFGPKSLAKKRKDLRFSAHFDGHTPEAWQADLTAIAINGSLLNETVFYHSVSQTLISSDLLENFHHCDHAPTRWWLKIGDCYGKANWHRLLRITYTQRKAARQSIDRLLALPLKRIIIAHGELIEDNANEVLRQGMAWLK</sequence>
<reference evidence="1 2" key="1">
    <citation type="submission" date="2016-10" db="EMBL/GenBank/DDBJ databases">
        <authorList>
            <person name="de Groot N.N."/>
        </authorList>
    </citation>
    <scope>NUCLEOTIDE SEQUENCE [LARGE SCALE GENOMIC DNA]</scope>
    <source>
        <strain evidence="1 2">JCM 19513</strain>
    </source>
</reference>
<dbReference type="PANTHER" id="PTHR33835">
    <property type="entry name" value="YALI0C07656P"/>
    <property type="match status" value="1"/>
</dbReference>
<protein>
    <recommendedName>
        <fullName evidence="3">DUF4336 domain-containing protein</fullName>
    </recommendedName>
</protein>